<dbReference type="InterPro" id="IPR051803">
    <property type="entry name" value="TA_system_RelE-like_toxin"/>
</dbReference>
<comment type="similarity">
    <text evidence="1">Belongs to the RelE toxin family.</text>
</comment>
<gene>
    <name evidence="3" type="ORF">GCM10017083_43030</name>
</gene>
<reference evidence="3" key="2">
    <citation type="submission" date="2020-09" db="EMBL/GenBank/DDBJ databases">
        <authorList>
            <person name="Sun Q."/>
            <person name="Kim S."/>
        </authorList>
    </citation>
    <scope>NUCLEOTIDE SEQUENCE</scope>
    <source>
        <strain evidence="3">KCTC 42651</strain>
    </source>
</reference>
<dbReference type="RefSeq" id="WP_189993533.1">
    <property type="nucleotide sequence ID" value="NZ_BMZS01000011.1"/>
</dbReference>
<accession>A0A918XWE4</accession>
<dbReference type="PANTHER" id="PTHR33755">
    <property type="entry name" value="TOXIN PARE1-RELATED"/>
    <property type="match status" value="1"/>
</dbReference>
<evidence type="ECO:0000256" key="1">
    <source>
        <dbReference type="ARBA" id="ARBA00006226"/>
    </source>
</evidence>
<evidence type="ECO:0000313" key="3">
    <source>
        <dbReference type="EMBL" id="GHD59200.1"/>
    </source>
</evidence>
<proteinExistence type="inferred from homology"/>
<name>A0A918XWE4_9PROT</name>
<evidence type="ECO:0000256" key="2">
    <source>
        <dbReference type="ARBA" id="ARBA00022649"/>
    </source>
</evidence>
<protein>
    <submittedName>
        <fullName evidence="3">Plasmid stabilization protein</fullName>
    </submittedName>
</protein>
<dbReference type="Gene3D" id="3.30.2310.20">
    <property type="entry name" value="RelE-like"/>
    <property type="match status" value="1"/>
</dbReference>
<dbReference type="InterPro" id="IPR007712">
    <property type="entry name" value="RelE/ParE_toxin"/>
</dbReference>
<keyword evidence="4" id="KW-1185">Reference proteome</keyword>
<reference evidence="3" key="1">
    <citation type="journal article" date="2014" name="Int. J. Syst. Evol. Microbiol.">
        <title>Complete genome sequence of Corynebacterium casei LMG S-19264T (=DSM 44701T), isolated from a smear-ripened cheese.</title>
        <authorList>
            <consortium name="US DOE Joint Genome Institute (JGI-PGF)"/>
            <person name="Walter F."/>
            <person name="Albersmeier A."/>
            <person name="Kalinowski J."/>
            <person name="Ruckert C."/>
        </authorList>
    </citation>
    <scope>NUCLEOTIDE SEQUENCE</scope>
    <source>
        <strain evidence="3">KCTC 42651</strain>
    </source>
</reference>
<dbReference type="InterPro" id="IPR035093">
    <property type="entry name" value="RelE/ParE_toxin_dom_sf"/>
</dbReference>
<sequence>MKPRTVVAREVAGRDIDEAIDHYLLETGERAALDFIAALERAYGHIGRNPDAGSPRYAAELGLPGLRMWPLRRFPHLVFYVVEADRIDVWRVLHGERDVPQWLREPAGG</sequence>
<keyword evidence="2" id="KW-1277">Toxin-antitoxin system</keyword>
<comment type="caution">
    <text evidence="3">The sequence shown here is derived from an EMBL/GenBank/DDBJ whole genome shotgun (WGS) entry which is preliminary data.</text>
</comment>
<dbReference type="Pfam" id="PF05016">
    <property type="entry name" value="ParE_toxin"/>
    <property type="match status" value="1"/>
</dbReference>
<dbReference type="Proteomes" id="UP000630353">
    <property type="component" value="Unassembled WGS sequence"/>
</dbReference>
<dbReference type="EMBL" id="BMZS01000011">
    <property type="protein sequence ID" value="GHD59200.1"/>
    <property type="molecule type" value="Genomic_DNA"/>
</dbReference>
<evidence type="ECO:0000313" key="4">
    <source>
        <dbReference type="Proteomes" id="UP000630353"/>
    </source>
</evidence>
<dbReference type="AlphaFoldDB" id="A0A918XWE4"/>
<organism evidence="3 4">
    <name type="scientific">Thalassobaculum fulvum</name>
    <dbReference type="NCBI Taxonomy" id="1633335"/>
    <lineage>
        <taxon>Bacteria</taxon>
        <taxon>Pseudomonadati</taxon>
        <taxon>Pseudomonadota</taxon>
        <taxon>Alphaproteobacteria</taxon>
        <taxon>Rhodospirillales</taxon>
        <taxon>Thalassobaculaceae</taxon>
        <taxon>Thalassobaculum</taxon>
    </lineage>
</organism>
<dbReference type="PANTHER" id="PTHR33755:SF8">
    <property type="entry name" value="TOXIN PARE2"/>
    <property type="match status" value="1"/>
</dbReference>